<comment type="caution">
    <text evidence="2">The sequence shown here is derived from an EMBL/GenBank/DDBJ whole genome shotgun (WGS) entry which is preliminary data.</text>
</comment>
<dbReference type="AlphaFoldDB" id="X6LVI7"/>
<dbReference type="EMBL" id="ASPP01027893">
    <property type="protein sequence ID" value="ETO05644.1"/>
    <property type="molecule type" value="Genomic_DNA"/>
</dbReference>
<gene>
    <name evidence="2" type="ORF">RFI_31753</name>
</gene>
<sequence>MSDQRRAEEELPQTSSINEEKYDNGKAQSENEQLNSIKHMNIFEMEMDYLSQIAWEGLKCGQAIISCEIQQKVLHMIKYKYPRKDISVISQWSRISSFGF</sequence>
<keyword evidence="3" id="KW-1185">Reference proteome</keyword>
<dbReference type="OrthoDB" id="427518at2759"/>
<feature type="non-terminal residue" evidence="2">
    <location>
        <position position="100"/>
    </location>
</feature>
<organism evidence="2 3">
    <name type="scientific">Reticulomyxa filosa</name>
    <dbReference type="NCBI Taxonomy" id="46433"/>
    <lineage>
        <taxon>Eukaryota</taxon>
        <taxon>Sar</taxon>
        <taxon>Rhizaria</taxon>
        <taxon>Retaria</taxon>
        <taxon>Foraminifera</taxon>
        <taxon>Monothalamids</taxon>
        <taxon>Reticulomyxidae</taxon>
        <taxon>Reticulomyxa</taxon>
    </lineage>
</organism>
<reference evidence="2 3" key="1">
    <citation type="journal article" date="2013" name="Curr. Biol.">
        <title>The Genome of the Foraminiferan Reticulomyxa filosa.</title>
        <authorList>
            <person name="Glockner G."/>
            <person name="Hulsmann N."/>
            <person name="Schleicher M."/>
            <person name="Noegel A.A."/>
            <person name="Eichinger L."/>
            <person name="Gallinger C."/>
            <person name="Pawlowski J."/>
            <person name="Sierra R."/>
            <person name="Euteneuer U."/>
            <person name="Pillet L."/>
            <person name="Moustafa A."/>
            <person name="Platzer M."/>
            <person name="Groth M."/>
            <person name="Szafranski K."/>
            <person name="Schliwa M."/>
        </authorList>
    </citation>
    <scope>NUCLEOTIDE SEQUENCE [LARGE SCALE GENOMIC DNA]</scope>
</reference>
<evidence type="ECO:0000313" key="3">
    <source>
        <dbReference type="Proteomes" id="UP000023152"/>
    </source>
</evidence>
<evidence type="ECO:0000313" key="2">
    <source>
        <dbReference type="EMBL" id="ETO05644.1"/>
    </source>
</evidence>
<protein>
    <submittedName>
        <fullName evidence="2">Uncharacterized protein</fullName>
    </submittedName>
</protein>
<proteinExistence type="predicted"/>
<evidence type="ECO:0000256" key="1">
    <source>
        <dbReference type="SAM" id="MobiDB-lite"/>
    </source>
</evidence>
<dbReference type="Proteomes" id="UP000023152">
    <property type="component" value="Unassembled WGS sequence"/>
</dbReference>
<accession>X6LVI7</accession>
<feature type="region of interest" description="Disordered" evidence="1">
    <location>
        <begin position="1"/>
        <end position="30"/>
    </location>
</feature>
<name>X6LVI7_RETFI</name>